<dbReference type="Gene3D" id="3.40.50.12780">
    <property type="entry name" value="N-terminal domain of ligase-like"/>
    <property type="match status" value="1"/>
</dbReference>
<dbReference type="InterPro" id="IPR020459">
    <property type="entry name" value="AMP-binding"/>
</dbReference>
<dbReference type="PANTHER" id="PTHR45527:SF1">
    <property type="entry name" value="FATTY ACID SYNTHASE"/>
    <property type="match status" value="1"/>
</dbReference>
<keyword evidence="3" id="KW-1185">Reference proteome</keyword>
<feature type="non-terminal residue" evidence="2">
    <location>
        <position position="1"/>
    </location>
</feature>
<dbReference type="PROSITE" id="PS00455">
    <property type="entry name" value="AMP_BINDING"/>
    <property type="match status" value="1"/>
</dbReference>
<accession>A0ABV6L165</accession>
<evidence type="ECO:0000259" key="1">
    <source>
        <dbReference type="Pfam" id="PF00501"/>
    </source>
</evidence>
<comment type="caution">
    <text evidence="2">The sequence shown here is derived from an EMBL/GenBank/DDBJ whole genome shotgun (WGS) entry which is preliminary data.</text>
</comment>
<dbReference type="EMBL" id="JBHLTS010000013">
    <property type="protein sequence ID" value="MFC0513442.1"/>
    <property type="molecule type" value="Genomic_DNA"/>
</dbReference>
<gene>
    <name evidence="2" type="ORF">ACFFGT_04495</name>
</gene>
<dbReference type="Proteomes" id="UP001589828">
    <property type="component" value="Unassembled WGS sequence"/>
</dbReference>
<dbReference type="Pfam" id="PF00501">
    <property type="entry name" value="AMP-binding"/>
    <property type="match status" value="1"/>
</dbReference>
<dbReference type="InterPro" id="IPR042099">
    <property type="entry name" value="ANL_N_sf"/>
</dbReference>
<name>A0ABV6L165_9SPHI</name>
<sequence>GVLKAGGAYVPVDPGYPSERISYMLKDSGCKVLIDDTLLSEFLSSLAEYGADNLAGVNESKDLAYVIYTSGSTGKPKGVMVEHRSVVNLSYWHINYYKVTKDDRATLYAG</sequence>
<evidence type="ECO:0000313" key="2">
    <source>
        <dbReference type="EMBL" id="MFC0513442.1"/>
    </source>
</evidence>
<feature type="non-terminal residue" evidence="2">
    <location>
        <position position="110"/>
    </location>
</feature>
<organism evidence="2 3">
    <name type="scientific">Mucilaginibacter angelicae</name>
    <dbReference type="NCBI Taxonomy" id="869718"/>
    <lineage>
        <taxon>Bacteria</taxon>
        <taxon>Pseudomonadati</taxon>
        <taxon>Bacteroidota</taxon>
        <taxon>Sphingobacteriia</taxon>
        <taxon>Sphingobacteriales</taxon>
        <taxon>Sphingobacteriaceae</taxon>
        <taxon>Mucilaginibacter</taxon>
    </lineage>
</organism>
<proteinExistence type="predicted"/>
<dbReference type="PRINTS" id="PR00154">
    <property type="entry name" value="AMPBINDING"/>
</dbReference>
<dbReference type="PANTHER" id="PTHR45527">
    <property type="entry name" value="NONRIBOSOMAL PEPTIDE SYNTHETASE"/>
    <property type="match status" value="1"/>
</dbReference>
<reference evidence="2 3" key="1">
    <citation type="submission" date="2024-09" db="EMBL/GenBank/DDBJ databases">
        <authorList>
            <person name="Sun Q."/>
            <person name="Mori K."/>
        </authorList>
    </citation>
    <scope>NUCLEOTIDE SEQUENCE [LARGE SCALE GENOMIC DNA]</scope>
    <source>
        <strain evidence="2 3">NCAIM B.02415</strain>
    </source>
</reference>
<dbReference type="SUPFAM" id="SSF56801">
    <property type="entry name" value="Acetyl-CoA synthetase-like"/>
    <property type="match status" value="1"/>
</dbReference>
<feature type="domain" description="AMP-dependent synthetase/ligase" evidence="1">
    <location>
        <begin position="1"/>
        <end position="107"/>
    </location>
</feature>
<dbReference type="InterPro" id="IPR020845">
    <property type="entry name" value="AMP-binding_CS"/>
</dbReference>
<evidence type="ECO:0000313" key="3">
    <source>
        <dbReference type="Proteomes" id="UP001589828"/>
    </source>
</evidence>
<dbReference type="InterPro" id="IPR000873">
    <property type="entry name" value="AMP-dep_synth/lig_dom"/>
</dbReference>
<dbReference type="RefSeq" id="WP_377021310.1">
    <property type="nucleotide sequence ID" value="NZ_JBHLTS010000013.1"/>
</dbReference>
<protein>
    <submittedName>
        <fullName evidence="2">AMP-binding protein</fullName>
    </submittedName>
</protein>